<dbReference type="AlphaFoldDB" id="A0A4R6IE59"/>
<keyword evidence="1" id="KW-0732">Signal</keyword>
<evidence type="ECO:0000313" key="2">
    <source>
        <dbReference type="EMBL" id="TDO20254.1"/>
    </source>
</evidence>
<keyword evidence="3" id="KW-1185">Reference proteome</keyword>
<evidence type="ECO:0000256" key="1">
    <source>
        <dbReference type="SAM" id="SignalP"/>
    </source>
</evidence>
<comment type="caution">
    <text evidence="2">The sequence shown here is derived from an EMBL/GenBank/DDBJ whole genome shotgun (WGS) entry which is preliminary data.</text>
</comment>
<reference evidence="2 3" key="1">
    <citation type="submission" date="2019-03" db="EMBL/GenBank/DDBJ databases">
        <title>Genomic Encyclopedia of Archaeal and Bacterial Type Strains, Phase II (KMG-II): from individual species to whole genera.</title>
        <authorList>
            <person name="Goeker M."/>
        </authorList>
    </citation>
    <scope>NUCLEOTIDE SEQUENCE [LARGE SCALE GENOMIC DNA]</scope>
    <source>
        <strain evidence="2 3">DSM 19034</strain>
    </source>
</reference>
<organism evidence="2 3">
    <name type="scientific">Pedobacter duraquae</name>
    <dbReference type="NCBI Taxonomy" id="425511"/>
    <lineage>
        <taxon>Bacteria</taxon>
        <taxon>Pseudomonadati</taxon>
        <taxon>Bacteroidota</taxon>
        <taxon>Sphingobacteriia</taxon>
        <taxon>Sphingobacteriales</taxon>
        <taxon>Sphingobacteriaceae</taxon>
        <taxon>Pedobacter</taxon>
    </lineage>
</organism>
<accession>A0A4R6IE59</accession>
<sequence length="184" mass="20061">MLSKILAKNVVTVITMFCFNAAYAQLPTAIAKTSIGFLMGIPVGKSTNRYINGYGISVKSERNVAKSLNVIGSVGYMTFRYRDDIKKRLENLGEDVHVDGVVPITIGGRYYFGGIYYAALEAGTAVTIGDQITSSFSYAPGIGVYLPFSSRYGADIGLKYERWRRSSGEVSFVGIRFAFALSTP</sequence>
<dbReference type="OrthoDB" id="668980at2"/>
<name>A0A4R6IE59_9SPHI</name>
<gene>
    <name evidence="2" type="ORF">CLV32_4014</name>
</gene>
<evidence type="ECO:0008006" key="4">
    <source>
        <dbReference type="Google" id="ProtNLM"/>
    </source>
</evidence>
<protein>
    <recommendedName>
        <fullName evidence="4">Outer membrane protein with beta-barrel domain</fullName>
    </recommendedName>
</protein>
<evidence type="ECO:0000313" key="3">
    <source>
        <dbReference type="Proteomes" id="UP000295499"/>
    </source>
</evidence>
<dbReference type="Proteomes" id="UP000295499">
    <property type="component" value="Unassembled WGS sequence"/>
</dbReference>
<feature type="signal peptide" evidence="1">
    <location>
        <begin position="1"/>
        <end position="24"/>
    </location>
</feature>
<dbReference type="EMBL" id="SNWM01000005">
    <property type="protein sequence ID" value="TDO20254.1"/>
    <property type="molecule type" value="Genomic_DNA"/>
</dbReference>
<feature type="chain" id="PRO_5020485037" description="Outer membrane protein with beta-barrel domain" evidence="1">
    <location>
        <begin position="25"/>
        <end position="184"/>
    </location>
</feature>
<dbReference type="RefSeq" id="WP_133558626.1">
    <property type="nucleotide sequence ID" value="NZ_SNWM01000005.1"/>
</dbReference>
<proteinExistence type="predicted"/>